<reference evidence="2" key="1">
    <citation type="journal article" date="2022" name="Mol. Ecol. Resour.">
        <title>The genomes of chicory, endive, great burdock and yacon provide insights into Asteraceae palaeo-polyploidization history and plant inulin production.</title>
        <authorList>
            <person name="Fan W."/>
            <person name="Wang S."/>
            <person name="Wang H."/>
            <person name="Wang A."/>
            <person name="Jiang F."/>
            <person name="Liu H."/>
            <person name="Zhao H."/>
            <person name="Xu D."/>
            <person name="Zhang Y."/>
        </authorList>
    </citation>
    <scope>NUCLEOTIDE SEQUENCE [LARGE SCALE GENOMIC DNA]</scope>
    <source>
        <strain evidence="2">cv. Yunnan</strain>
    </source>
</reference>
<dbReference type="EMBL" id="CM042018">
    <property type="protein sequence ID" value="KAI3829250.1"/>
    <property type="molecule type" value="Genomic_DNA"/>
</dbReference>
<evidence type="ECO:0000313" key="2">
    <source>
        <dbReference type="Proteomes" id="UP001056120"/>
    </source>
</evidence>
<reference evidence="1 2" key="2">
    <citation type="journal article" date="2022" name="Mol. Ecol. Resour.">
        <title>The genomes of chicory, endive, great burdock and yacon provide insights into Asteraceae paleo-polyploidization history and plant inulin production.</title>
        <authorList>
            <person name="Fan W."/>
            <person name="Wang S."/>
            <person name="Wang H."/>
            <person name="Wang A."/>
            <person name="Jiang F."/>
            <person name="Liu H."/>
            <person name="Zhao H."/>
            <person name="Xu D."/>
            <person name="Zhang Y."/>
        </authorList>
    </citation>
    <scope>NUCLEOTIDE SEQUENCE [LARGE SCALE GENOMIC DNA]</scope>
    <source>
        <strain evidence="2">cv. Yunnan</strain>
        <tissue evidence="1">Leaves</tissue>
    </source>
</reference>
<gene>
    <name evidence="1" type="ORF">L1987_03368</name>
</gene>
<sequence>MELHRSFNLYLEKANLILDITLQLPQLRQRKKERPQIPLSSGDRTSREIAIAIAIAIAIELQLGFTLLKLSD</sequence>
<name>A0ACB9KAP5_9ASTR</name>
<dbReference type="Proteomes" id="UP001056120">
    <property type="component" value="Linkage Group LG01"/>
</dbReference>
<proteinExistence type="predicted"/>
<keyword evidence="2" id="KW-1185">Reference proteome</keyword>
<comment type="caution">
    <text evidence="1">The sequence shown here is derived from an EMBL/GenBank/DDBJ whole genome shotgun (WGS) entry which is preliminary data.</text>
</comment>
<evidence type="ECO:0000313" key="1">
    <source>
        <dbReference type="EMBL" id="KAI3829250.1"/>
    </source>
</evidence>
<organism evidence="1 2">
    <name type="scientific">Smallanthus sonchifolius</name>
    <dbReference type="NCBI Taxonomy" id="185202"/>
    <lineage>
        <taxon>Eukaryota</taxon>
        <taxon>Viridiplantae</taxon>
        <taxon>Streptophyta</taxon>
        <taxon>Embryophyta</taxon>
        <taxon>Tracheophyta</taxon>
        <taxon>Spermatophyta</taxon>
        <taxon>Magnoliopsida</taxon>
        <taxon>eudicotyledons</taxon>
        <taxon>Gunneridae</taxon>
        <taxon>Pentapetalae</taxon>
        <taxon>asterids</taxon>
        <taxon>campanulids</taxon>
        <taxon>Asterales</taxon>
        <taxon>Asteraceae</taxon>
        <taxon>Asteroideae</taxon>
        <taxon>Heliantheae alliance</taxon>
        <taxon>Millerieae</taxon>
        <taxon>Smallanthus</taxon>
    </lineage>
</organism>
<protein>
    <submittedName>
        <fullName evidence="1">Uncharacterized protein</fullName>
    </submittedName>
</protein>
<accession>A0ACB9KAP5</accession>